<feature type="compositionally biased region" description="Acidic residues" evidence="1">
    <location>
        <begin position="130"/>
        <end position="159"/>
    </location>
</feature>
<protein>
    <submittedName>
        <fullName evidence="2">Coil containing protein</fullName>
    </submittedName>
</protein>
<evidence type="ECO:0000313" key="3">
    <source>
        <dbReference type="Proteomes" id="UP000269294"/>
    </source>
</evidence>
<name>A0A2I7RNP7_9CAUD</name>
<evidence type="ECO:0000313" key="2">
    <source>
        <dbReference type="EMBL" id="AUR95264.1"/>
    </source>
</evidence>
<gene>
    <name evidence="2" type="ORF">NVP1204O_44</name>
</gene>
<feature type="compositionally biased region" description="Polar residues" evidence="1">
    <location>
        <begin position="93"/>
        <end position="103"/>
    </location>
</feature>
<accession>A0A2I7RNP7</accession>
<evidence type="ECO:0000256" key="1">
    <source>
        <dbReference type="SAM" id="MobiDB-lite"/>
    </source>
</evidence>
<feature type="region of interest" description="Disordered" evidence="1">
    <location>
        <begin position="87"/>
        <end position="175"/>
    </location>
</feature>
<dbReference type="EMBL" id="MG592574">
    <property type="protein sequence ID" value="AUR95264.1"/>
    <property type="molecule type" value="Genomic_DNA"/>
</dbReference>
<dbReference type="Proteomes" id="UP000269294">
    <property type="component" value="Segment"/>
</dbReference>
<organism evidence="2 3">
    <name type="scientific">Vibrio phage 1.204.O._10N.222.46.F12</name>
    <dbReference type="NCBI Taxonomy" id="1881263"/>
    <lineage>
        <taxon>Viruses</taxon>
        <taxon>Duplodnaviria</taxon>
        <taxon>Heunggongvirae</taxon>
        <taxon>Uroviricota</taxon>
        <taxon>Caudoviricetes</taxon>
        <taxon>Autographivirales</taxon>
        <taxon>Cyclitvirus</taxon>
        <taxon>Cyclitvirus cyclit</taxon>
    </lineage>
</organism>
<keyword evidence="3" id="KW-1185">Reference proteome</keyword>
<reference evidence="2 3" key="1">
    <citation type="submission" date="2017-11" db="EMBL/GenBank/DDBJ databases">
        <title>A major lineage of nontailed dsDNA viruses as unrecognized killers of marine bacteria.</title>
        <authorList>
            <person name="Kauffman K.M."/>
            <person name="Hussain F.A."/>
            <person name="Yang J."/>
            <person name="Arevalo P."/>
            <person name="Brown J.M."/>
            <person name="Chang W.K."/>
            <person name="VanInsberghe D."/>
            <person name="Elsherbini J."/>
            <person name="Cutler M.B."/>
            <person name="Kelly L."/>
            <person name="Polz M.F."/>
        </authorList>
    </citation>
    <scope>NUCLEOTIDE SEQUENCE [LARGE SCALE GENOMIC DNA]</scope>
</reference>
<sequence>MSTVQLTLIARATAFAGTAEEKHFEEEVPADCTNLGPICDQVEAKARSYEAENAQTALFAQVEQANGKKLTKPQRELLILALSLQAGTHEPVEQSTETPPTDSNPEEQTETTSDSVEQTATETTSKESTEEVQSDGVDDSTESTEEPEQQEEQSADELVQEAAQEAEKATGSDTDAGVEAALAALGL</sequence>
<proteinExistence type="predicted"/>